<proteinExistence type="predicted"/>
<name>A0ACB0J5B7_TRIPR</name>
<reference evidence="1" key="1">
    <citation type="submission" date="2023-10" db="EMBL/GenBank/DDBJ databases">
        <authorList>
            <person name="Rodriguez Cubillos JULIANA M."/>
            <person name="De Vega J."/>
        </authorList>
    </citation>
    <scope>NUCLEOTIDE SEQUENCE</scope>
</reference>
<protein>
    <submittedName>
        <fullName evidence="1">Uncharacterized protein</fullName>
    </submittedName>
</protein>
<organism evidence="1 2">
    <name type="scientific">Trifolium pratense</name>
    <name type="common">Red clover</name>
    <dbReference type="NCBI Taxonomy" id="57577"/>
    <lineage>
        <taxon>Eukaryota</taxon>
        <taxon>Viridiplantae</taxon>
        <taxon>Streptophyta</taxon>
        <taxon>Embryophyta</taxon>
        <taxon>Tracheophyta</taxon>
        <taxon>Spermatophyta</taxon>
        <taxon>Magnoliopsida</taxon>
        <taxon>eudicotyledons</taxon>
        <taxon>Gunneridae</taxon>
        <taxon>Pentapetalae</taxon>
        <taxon>rosids</taxon>
        <taxon>fabids</taxon>
        <taxon>Fabales</taxon>
        <taxon>Fabaceae</taxon>
        <taxon>Papilionoideae</taxon>
        <taxon>50 kb inversion clade</taxon>
        <taxon>NPAAA clade</taxon>
        <taxon>Hologalegina</taxon>
        <taxon>IRL clade</taxon>
        <taxon>Trifolieae</taxon>
        <taxon>Trifolium</taxon>
    </lineage>
</organism>
<accession>A0ACB0J5B7</accession>
<comment type="caution">
    <text evidence="1">The sequence shown here is derived from an EMBL/GenBank/DDBJ whole genome shotgun (WGS) entry which is preliminary data.</text>
</comment>
<sequence>MKTKISQNCDNALAYVKAVEFTFHQYDRKKYDEFLKIIIDLNLRKGGKRKIATRVKNLFEGNPDLILGFNTLLPKEYQITLPRRTGRNVKKVEENGVLPWDVLNIIAKRLDFDDLFNFAGVCKNWMAFHKIYWRNFLTSQEPLLLENSYDARYNFSFTLSSISDQKVYCLKMKKCFLFNSRYVASSSGYFIMEGPNNSFLLINPFTRINKIINKFEVKPDYTTNHALLAFGKCSEEFVLVVLCFRSLNVYQSRNCGWVTYSTTKNQGTVVDFVVFHNKIYVLTNMGNIGVLNLNFANIKFLKLKSTPNARIFGRLRWLVCCEEQLLVVDFSNSKTLPDVYKIDFSTMNYVKLETLGDIALFYVECKSCYALSNPNKWGYQSNSIYVTGFGNNQECIMYSWDDKNLKKCITLPAQASGRKHPYIHDWLFRHIKYEVDYSLVE</sequence>
<evidence type="ECO:0000313" key="2">
    <source>
        <dbReference type="Proteomes" id="UP001177021"/>
    </source>
</evidence>
<gene>
    <name evidence="1" type="ORF">MILVUS5_LOCUS10079</name>
</gene>
<dbReference type="Proteomes" id="UP001177021">
    <property type="component" value="Unassembled WGS sequence"/>
</dbReference>
<evidence type="ECO:0000313" key="1">
    <source>
        <dbReference type="EMBL" id="CAJ2640188.1"/>
    </source>
</evidence>
<keyword evidence="2" id="KW-1185">Reference proteome</keyword>
<dbReference type="EMBL" id="CASHSV030000024">
    <property type="protein sequence ID" value="CAJ2640188.1"/>
    <property type="molecule type" value="Genomic_DNA"/>
</dbReference>